<proteinExistence type="predicted"/>
<dbReference type="Proteomes" id="UP000504848">
    <property type="component" value="Segment"/>
</dbReference>
<protein>
    <recommendedName>
        <fullName evidence="3">Internal virion protein A</fullName>
    </recommendedName>
</protein>
<dbReference type="GeneID" id="76971375"/>
<dbReference type="InterPro" id="IPR020335">
    <property type="entry name" value="Phage_T7_Gp13"/>
</dbReference>
<dbReference type="Pfam" id="PF11090">
    <property type="entry name" value="Phage_T7_Gp13"/>
    <property type="match status" value="1"/>
</dbReference>
<dbReference type="KEGG" id="vg:76971375"/>
<keyword evidence="2" id="KW-1185">Reference proteome</keyword>
<evidence type="ECO:0000313" key="2">
    <source>
        <dbReference type="Proteomes" id="UP000504848"/>
    </source>
</evidence>
<organism evidence="1 2">
    <name type="scientific">uncultured phage_Deep-GF0-KM16-C193</name>
    <dbReference type="NCBI Taxonomy" id="2740799"/>
    <lineage>
        <taxon>Viruses</taxon>
        <taxon>Duplodnaviria</taxon>
        <taxon>Heunggongvirae</taxon>
        <taxon>Uroviricota</taxon>
        <taxon>Caudoviricetes</taxon>
        <taxon>Autographivirales</taxon>
        <taxon>Stupnyavirus</taxon>
        <taxon>Stupnyavirus KM16C193</taxon>
    </lineage>
</organism>
<dbReference type="EMBL" id="KT997876">
    <property type="protein sequence ID" value="ANS05736.1"/>
    <property type="molecule type" value="Genomic_DNA"/>
</dbReference>
<evidence type="ECO:0008006" key="3">
    <source>
        <dbReference type="Google" id="ProtNLM"/>
    </source>
</evidence>
<dbReference type="RefSeq" id="YP_009811033.1">
    <property type="nucleotide sequence ID" value="NC_048051.1"/>
</dbReference>
<sequence>MLHHQRGFDFFKLTTLEDIKYLAPRLRKIDKQEILAGSGLIPYEALLKGFKNSAIVFTIFNSKNKPVGIFGVDDCGNGVGGIWLLATKDLTKIQIAFLKQCREVIQFLNTKYKILWNFVDCRNQLHIKWLKWCGFKFIRKTNYGVLQKPFYEIIRINNV</sequence>
<accession>A0A1B1IWN8</accession>
<evidence type="ECO:0000313" key="1">
    <source>
        <dbReference type="EMBL" id="ANS05736.1"/>
    </source>
</evidence>
<reference evidence="1 2" key="1">
    <citation type="submission" date="2015-11" db="EMBL/GenBank/DDBJ databases">
        <title>Genomes of Abundant and Widespread Viruses from the Deep Ocean.</title>
        <authorList>
            <person name="Mizuno C.M."/>
            <person name="Ghai R."/>
            <person name="Saghai A."/>
            <person name="Lopez-Garcia P."/>
            <person name="Rodriguez-Valera F."/>
        </authorList>
    </citation>
    <scope>NUCLEOTIDE SEQUENCE [LARGE SCALE GENOMIC DNA]</scope>
</reference>
<name>A0A1B1IWN8_9CAUD</name>